<sequence>MRVMAVASGGGHWDELMLLHPAYAGCDVTYVTTFKGMADRDGIDAALLLPDANRDNPGDAWRCLVASVKLIRRHRPEVLITTGALPGLFCLIVARLLGARTIWIDSIANYEVPSLSGRIALPFASLWLTQWPHLAKGRKRKYCGALL</sequence>
<name>A0A918UEN3_9SPHN</name>
<proteinExistence type="predicted"/>
<organism evidence="1 2">
    <name type="scientific">Novosphingobium colocasiae</name>
    <dbReference type="NCBI Taxonomy" id="1256513"/>
    <lineage>
        <taxon>Bacteria</taxon>
        <taxon>Pseudomonadati</taxon>
        <taxon>Pseudomonadota</taxon>
        <taxon>Alphaproteobacteria</taxon>
        <taxon>Sphingomonadales</taxon>
        <taxon>Sphingomonadaceae</taxon>
        <taxon>Novosphingobium</taxon>
    </lineage>
</organism>
<keyword evidence="2" id="KW-1185">Reference proteome</keyword>
<comment type="caution">
    <text evidence="1">The sequence shown here is derived from an EMBL/GenBank/DDBJ whole genome shotgun (WGS) entry which is preliminary data.</text>
</comment>
<evidence type="ECO:0000313" key="2">
    <source>
        <dbReference type="Proteomes" id="UP000648075"/>
    </source>
</evidence>
<dbReference type="InterPro" id="IPR013969">
    <property type="entry name" value="Oligosacch_biosynth_Alg14"/>
</dbReference>
<accession>A0A918UEN3</accession>
<evidence type="ECO:0008006" key="3">
    <source>
        <dbReference type="Google" id="ProtNLM"/>
    </source>
</evidence>
<dbReference type="Proteomes" id="UP000648075">
    <property type="component" value="Unassembled WGS sequence"/>
</dbReference>
<reference evidence="1" key="2">
    <citation type="submission" date="2020-09" db="EMBL/GenBank/DDBJ databases">
        <authorList>
            <person name="Sun Q."/>
            <person name="Kim S."/>
        </authorList>
    </citation>
    <scope>NUCLEOTIDE SEQUENCE</scope>
    <source>
        <strain evidence="1">KCTC 32255</strain>
    </source>
</reference>
<dbReference type="Gene3D" id="3.40.50.2000">
    <property type="entry name" value="Glycogen Phosphorylase B"/>
    <property type="match status" value="1"/>
</dbReference>
<dbReference type="GO" id="GO:0006488">
    <property type="term" value="P:dolichol-linked oligosaccharide biosynthetic process"/>
    <property type="evidence" value="ECO:0007669"/>
    <property type="project" value="InterPro"/>
</dbReference>
<evidence type="ECO:0000313" key="1">
    <source>
        <dbReference type="EMBL" id="GGY96527.1"/>
    </source>
</evidence>
<dbReference type="SUPFAM" id="SSF53756">
    <property type="entry name" value="UDP-Glycosyltransferase/glycogen phosphorylase"/>
    <property type="match status" value="1"/>
</dbReference>
<protein>
    <recommendedName>
        <fullName evidence="3">Glucuronosyltransferase</fullName>
    </recommendedName>
</protein>
<gene>
    <name evidence="1" type="ORF">GCM10011614_09190</name>
</gene>
<dbReference type="EMBL" id="BMZA01000002">
    <property type="protein sequence ID" value="GGY96527.1"/>
    <property type="molecule type" value="Genomic_DNA"/>
</dbReference>
<dbReference type="Pfam" id="PF08660">
    <property type="entry name" value="Alg14"/>
    <property type="match status" value="1"/>
</dbReference>
<dbReference type="AlphaFoldDB" id="A0A918UEN3"/>
<reference evidence="1" key="1">
    <citation type="journal article" date="2014" name="Int. J. Syst. Evol. Microbiol.">
        <title>Complete genome sequence of Corynebacterium casei LMG S-19264T (=DSM 44701T), isolated from a smear-ripened cheese.</title>
        <authorList>
            <consortium name="US DOE Joint Genome Institute (JGI-PGF)"/>
            <person name="Walter F."/>
            <person name="Albersmeier A."/>
            <person name="Kalinowski J."/>
            <person name="Ruckert C."/>
        </authorList>
    </citation>
    <scope>NUCLEOTIDE SEQUENCE</scope>
    <source>
        <strain evidence="1">KCTC 32255</strain>
    </source>
</reference>